<gene>
    <name evidence="1" type="ORF">DHETER_LOCUS9955</name>
</gene>
<dbReference type="Proteomes" id="UP000789702">
    <property type="component" value="Unassembled WGS sequence"/>
</dbReference>
<evidence type="ECO:0000313" key="2">
    <source>
        <dbReference type="Proteomes" id="UP000789702"/>
    </source>
</evidence>
<evidence type="ECO:0000313" key="1">
    <source>
        <dbReference type="EMBL" id="CAG8665720.1"/>
    </source>
</evidence>
<organism evidence="1 2">
    <name type="scientific">Dentiscutata heterogama</name>
    <dbReference type="NCBI Taxonomy" id="1316150"/>
    <lineage>
        <taxon>Eukaryota</taxon>
        <taxon>Fungi</taxon>
        <taxon>Fungi incertae sedis</taxon>
        <taxon>Mucoromycota</taxon>
        <taxon>Glomeromycotina</taxon>
        <taxon>Glomeromycetes</taxon>
        <taxon>Diversisporales</taxon>
        <taxon>Gigasporaceae</taxon>
        <taxon>Dentiscutata</taxon>
    </lineage>
</organism>
<sequence>GRESIKGKEKKATSSVHVGSIDSDIVLELQLPTFNPIQNL</sequence>
<dbReference type="EMBL" id="CAJVPU010018432">
    <property type="protein sequence ID" value="CAG8665720.1"/>
    <property type="molecule type" value="Genomic_DNA"/>
</dbReference>
<feature type="non-terminal residue" evidence="1">
    <location>
        <position position="1"/>
    </location>
</feature>
<comment type="caution">
    <text evidence="1">The sequence shown here is derived from an EMBL/GenBank/DDBJ whole genome shotgun (WGS) entry which is preliminary data.</text>
</comment>
<accession>A0ACA9NN93</accession>
<name>A0ACA9NN93_9GLOM</name>
<protein>
    <submittedName>
        <fullName evidence="1">10242_t:CDS:1</fullName>
    </submittedName>
</protein>
<keyword evidence="2" id="KW-1185">Reference proteome</keyword>
<reference evidence="1" key="1">
    <citation type="submission" date="2021-06" db="EMBL/GenBank/DDBJ databases">
        <authorList>
            <person name="Kallberg Y."/>
            <person name="Tangrot J."/>
            <person name="Rosling A."/>
        </authorList>
    </citation>
    <scope>NUCLEOTIDE SEQUENCE</scope>
    <source>
        <strain evidence="1">IL203A</strain>
    </source>
</reference>
<proteinExistence type="predicted"/>